<evidence type="ECO:0000313" key="1">
    <source>
        <dbReference type="EMBL" id="MEM0541917.1"/>
    </source>
</evidence>
<protein>
    <recommendedName>
        <fullName evidence="3">Cytochrome c domain-containing protein</fullName>
    </recommendedName>
</protein>
<dbReference type="Proteomes" id="UP001460072">
    <property type="component" value="Unassembled WGS sequence"/>
</dbReference>
<reference evidence="1 2" key="1">
    <citation type="submission" date="2024-03" db="EMBL/GenBank/DDBJ databases">
        <title>Two novel species of the genus Flavobacterium exhibiting potentially degradation of complex polysaccharides.</title>
        <authorList>
            <person name="Lian X."/>
        </authorList>
    </citation>
    <scope>NUCLEOTIDE SEQUENCE [LARGE SCALE GENOMIC DNA]</scope>
    <source>
        <strain evidence="2">j3</strain>
    </source>
</reference>
<evidence type="ECO:0000313" key="2">
    <source>
        <dbReference type="Proteomes" id="UP001460072"/>
    </source>
</evidence>
<evidence type="ECO:0008006" key="3">
    <source>
        <dbReference type="Google" id="ProtNLM"/>
    </source>
</evidence>
<keyword evidence="2" id="KW-1185">Reference proteome</keyword>
<dbReference type="EMBL" id="JBCGDO010000004">
    <property type="protein sequence ID" value="MEM0541917.1"/>
    <property type="molecule type" value="Genomic_DNA"/>
</dbReference>
<organism evidence="1 2">
    <name type="scientific">Flavobacterium aureirubrum</name>
    <dbReference type="NCBI Taxonomy" id="3133147"/>
    <lineage>
        <taxon>Bacteria</taxon>
        <taxon>Pseudomonadati</taxon>
        <taxon>Bacteroidota</taxon>
        <taxon>Flavobacteriia</taxon>
        <taxon>Flavobacteriales</taxon>
        <taxon>Flavobacteriaceae</taxon>
        <taxon>Flavobacterium</taxon>
    </lineage>
</organism>
<proteinExistence type="predicted"/>
<sequence length="115" mass="12758">MKTFKFLIVFMIVCIIGFSCDSKTYEEISGEVANPTYTKNVKPIIENNCLACHSAVAAELPTMETYAQVRDAAENGNMICRIDDQSCGGVMPQSGRMPQNRINTIKKWVANGYPN</sequence>
<dbReference type="RefSeq" id="WP_342695140.1">
    <property type="nucleotide sequence ID" value="NZ_JBCGDO010000004.1"/>
</dbReference>
<accession>A0ABU9N2H2</accession>
<name>A0ABU9N2H2_9FLAO</name>
<dbReference type="PROSITE" id="PS51257">
    <property type="entry name" value="PROKAR_LIPOPROTEIN"/>
    <property type="match status" value="1"/>
</dbReference>
<gene>
    <name evidence="1" type="ORF">WFZ85_04780</name>
</gene>
<comment type="caution">
    <text evidence="1">The sequence shown here is derived from an EMBL/GenBank/DDBJ whole genome shotgun (WGS) entry which is preliminary data.</text>
</comment>